<name>A0A7M5UJB8_9CNID</name>
<reference evidence="1" key="1">
    <citation type="submission" date="2021-01" db="UniProtKB">
        <authorList>
            <consortium name="EnsemblMetazoa"/>
        </authorList>
    </citation>
    <scope>IDENTIFICATION</scope>
</reference>
<proteinExistence type="predicted"/>
<dbReference type="AlphaFoldDB" id="A0A7M5UJB8"/>
<evidence type="ECO:0000313" key="2">
    <source>
        <dbReference type="Proteomes" id="UP000594262"/>
    </source>
</evidence>
<dbReference type="Proteomes" id="UP000594262">
    <property type="component" value="Unplaced"/>
</dbReference>
<dbReference type="EnsemblMetazoa" id="CLYHEMT000500.1">
    <property type="protein sequence ID" value="CLYHEMP000500.1"/>
    <property type="gene ID" value="CLYHEMG000500"/>
</dbReference>
<protein>
    <submittedName>
        <fullName evidence="1">Uncharacterized protein</fullName>
    </submittedName>
</protein>
<evidence type="ECO:0000313" key="1">
    <source>
        <dbReference type="EnsemblMetazoa" id="CLYHEMP000500.1"/>
    </source>
</evidence>
<keyword evidence="2" id="KW-1185">Reference proteome</keyword>
<organism evidence="1 2">
    <name type="scientific">Clytia hemisphaerica</name>
    <dbReference type="NCBI Taxonomy" id="252671"/>
    <lineage>
        <taxon>Eukaryota</taxon>
        <taxon>Metazoa</taxon>
        <taxon>Cnidaria</taxon>
        <taxon>Hydrozoa</taxon>
        <taxon>Hydroidolina</taxon>
        <taxon>Leptothecata</taxon>
        <taxon>Obeliida</taxon>
        <taxon>Clytiidae</taxon>
        <taxon>Clytia</taxon>
    </lineage>
</organism>
<sequence>MNLTQINRLSRPKQGVYNIHSTRYKIDNQNHSVETNKRKYRKDELIDISNRLSRHQQTSIGYDSIKSSNNNSIKCEDELNRINLRVSRPLNRHPSPTPARGTQKTLVEMENFLNRMSTPKHKKEREINRKVHIERNKKLTNKDINSLCSRLSDPRYARTRTPDTRRLLDRTFSPVNTYAWQGVAHNYVDWKIVSPYSMEIPEKAESPIVP</sequence>
<accession>A0A7M5UJB8</accession>